<evidence type="ECO:0000313" key="3">
    <source>
        <dbReference type="Proteomes" id="UP000494256"/>
    </source>
</evidence>
<accession>A0A8S0YN58</accession>
<name>A0A8S0YN58_ARCPL</name>
<evidence type="ECO:0000313" key="2">
    <source>
        <dbReference type="EMBL" id="CAB3220051.1"/>
    </source>
</evidence>
<reference evidence="2 3" key="1">
    <citation type="submission" date="2020-04" db="EMBL/GenBank/DDBJ databases">
        <authorList>
            <person name="Wallbank WR R."/>
            <person name="Pardo Diaz C."/>
            <person name="Kozak K."/>
            <person name="Martin S."/>
            <person name="Jiggins C."/>
            <person name="Moest M."/>
            <person name="Warren A I."/>
            <person name="Byers J.R.P. K."/>
            <person name="Montejo-Kovacevich G."/>
            <person name="Yen C E."/>
        </authorList>
    </citation>
    <scope>NUCLEOTIDE SEQUENCE [LARGE SCALE GENOMIC DNA]</scope>
</reference>
<proteinExistence type="predicted"/>
<dbReference type="OrthoDB" id="36455at2759"/>
<feature type="compositionally biased region" description="Pro residues" evidence="1">
    <location>
        <begin position="37"/>
        <end position="48"/>
    </location>
</feature>
<evidence type="ECO:0000256" key="1">
    <source>
        <dbReference type="SAM" id="MobiDB-lite"/>
    </source>
</evidence>
<dbReference type="AlphaFoldDB" id="A0A8S0YN58"/>
<feature type="region of interest" description="Disordered" evidence="1">
    <location>
        <begin position="28"/>
        <end position="70"/>
    </location>
</feature>
<comment type="caution">
    <text evidence="2">The sequence shown here is derived from an EMBL/GenBank/DDBJ whole genome shotgun (WGS) entry which is preliminary data.</text>
</comment>
<organism evidence="2 3">
    <name type="scientific">Arctia plantaginis</name>
    <name type="common">Wood tiger moth</name>
    <name type="synonym">Phalaena plantaginis</name>
    <dbReference type="NCBI Taxonomy" id="874455"/>
    <lineage>
        <taxon>Eukaryota</taxon>
        <taxon>Metazoa</taxon>
        <taxon>Ecdysozoa</taxon>
        <taxon>Arthropoda</taxon>
        <taxon>Hexapoda</taxon>
        <taxon>Insecta</taxon>
        <taxon>Pterygota</taxon>
        <taxon>Neoptera</taxon>
        <taxon>Endopterygota</taxon>
        <taxon>Lepidoptera</taxon>
        <taxon>Glossata</taxon>
        <taxon>Ditrysia</taxon>
        <taxon>Noctuoidea</taxon>
        <taxon>Erebidae</taxon>
        <taxon>Arctiinae</taxon>
        <taxon>Arctia</taxon>
    </lineage>
</organism>
<dbReference type="Proteomes" id="UP000494256">
    <property type="component" value="Unassembled WGS sequence"/>
</dbReference>
<dbReference type="EMBL" id="CADEBD010000034">
    <property type="protein sequence ID" value="CAB3220051.1"/>
    <property type="molecule type" value="Genomic_DNA"/>
</dbReference>
<protein>
    <submittedName>
        <fullName evidence="2">Uncharacterized protein</fullName>
    </submittedName>
</protein>
<gene>
    <name evidence="2" type="ORF">APLA_LOCUS150</name>
</gene>
<sequence>MKSFPFKRIKIAFRKWYRIRHVPRANIAASGLARGKPNPPSSPPPAPSNPALAPNKAATRQKTGALGHSSHAPRYAYLLTDTNANVEPPLSPTCL</sequence>